<dbReference type="EMBL" id="QGGU01000011">
    <property type="protein sequence ID" value="PWK47317.1"/>
    <property type="molecule type" value="Genomic_DNA"/>
</dbReference>
<name>A0A316FYV8_9GAMM</name>
<accession>A0A316FYV8</accession>
<evidence type="ECO:0000256" key="1">
    <source>
        <dbReference type="SAM" id="Coils"/>
    </source>
</evidence>
<evidence type="ECO:0000313" key="3">
    <source>
        <dbReference type="EMBL" id="PWK47317.1"/>
    </source>
</evidence>
<protein>
    <submittedName>
        <fullName evidence="3">Uncharacterized protein</fullName>
    </submittedName>
</protein>
<feature type="signal peptide" evidence="2">
    <location>
        <begin position="1"/>
        <end position="27"/>
    </location>
</feature>
<reference evidence="3 4" key="1">
    <citation type="submission" date="2018-05" db="EMBL/GenBank/DDBJ databases">
        <title>Genomic Encyclopedia of Type Strains, Phase IV (KMG-IV): sequencing the most valuable type-strain genomes for metagenomic binning, comparative biology and taxonomic classification.</title>
        <authorList>
            <person name="Goeker M."/>
        </authorList>
    </citation>
    <scope>NUCLEOTIDE SEQUENCE [LARGE SCALE GENOMIC DNA]</scope>
    <source>
        <strain evidence="3 4">DSM 25350</strain>
    </source>
</reference>
<dbReference type="AlphaFoldDB" id="A0A316FYV8"/>
<dbReference type="Gene3D" id="1.20.120.20">
    <property type="entry name" value="Apolipoprotein"/>
    <property type="match status" value="1"/>
</dbReference>
<feature type="chain" id="PRO_5016329012" evidence="2">
    <location>
        <begin position="28"/>
        <end position="152"/>
    </location>
</feature>
<gene>
    <name evidence="3" type="ORF">C8D97_11162</name>
</gene>
<keyword evidence="4" id="KW-1185">Reference proteome</keyword>
<keyword evidence="1" id="KW-0175">Coiled coil</keyword>
<dbReference type="Proteomes" id="UP000245790">
    <property type="component" value="Unassembled WGS sequence"/>
</dbReference>
<feature type="coiled-coil region" evidence="1">
    <location>
        <begin position="65"/>
        <end position="147"/>
    </location>
</feature>
<keyword evidence="2" id="KW-0732">Signal</keyword>
<evidence type="ECO:0000256" key="2">
    <source>
        <dbReference type="SAM" id="SignalP"/>
    </source>
</evidence>
<comment type="caution">
    <text evidence="3">The sequence shown here is derived from an EMBL/GenBank/DDBJ whole genome shotgun (WGS) entry which is preliminary data.</text>
</comment>
<dbReference type="RefSeq" id="WP_109764569.1">
    <property type="nucleotide sequence ID" value="NZ_QGGU01000011.1"/>
</dbReference>
<organism evidence="3 4">
    <name type="scientific">Pleionea mediterranea</name>
    <dbReference type="NCBI Taxonomy" id="523701"/>
    <lineage>
        <taxon>Bacteria</taxon>
        <taxon>Pseudomonadati</taxon>
        <taxon>Pseudomonadota</taxon>
        <taxon>Gammaproteobacteria</taxon>
        <taxon>Oceanospirillales</taxon>
        <taxon>Pleioneaceae</taxon>
        <taxon>Pleionea</taxon>
    </lineage>
</organism>
<dbReference type="SUPFAM" id="SSF58113">
    <property type="entry name" value="Apolipoprotein A-I"/>
    <property type="match status" value="1"/>
</dbReference>
<sequence length="152" mass="17509">MFRMVSKSMVLIAAVALSFTISNNGYANSSDSDDVVKQWNQLVASISEYTAKKRQQTAAFFQKQLDALDGDIDYYQQRMERETEELSDDVNDRRQYLIASLKESKQRLSHWMKKADSATEKSWETINNGVERSLDELSDTMKKLEQEFSDGN</sequence>
<proteinExistence type="predicted"/>
<evidence type="ECO:0000313" key="4">
    <source>
        <dbReference type="Proteomes" id="UP000245790"/>
    </source>
</evidence>